<dbReference type="Proteomes" id="UP000095283">
    <property type="component" value="Unplaced"/>
</dbReference>
<evidence type="ECO:0000313" key="2">
    <source>
        <dbReference type="WBParaSite" id="Hba_17667"/>
    </source>
</evidence>
<protein>
    <submittedName>
        <fullName evidence="2">TORC_C domain-containing protein</fullName>
    </submittedName>
</protein>
<proteinExistence type="predicted"/>
<reference evidence="2" key="1">
    <citation type="submission" date="2016-11" db="UniProtKB">
        <authorList>
            <consortium name="WormBaseParasite"/>
        </authorList>
    </citation>
    <scope>IDENTIFICATION</scope>
</reference>
<evidence type="ECO:0000313" key="1">
    <source>
        <dbReference type="Proteomes" id="UP000095283"/>
    </source>
</evidence>
<dbReference type="AlphaFoldDB" id="A0A1I7XIU3"/>
<keyword evidence="1" id="KW-1185">Reference proteome</keyword>
<accession>A0A1I7XIU3</accession>
<name>A0A1I7XIU3_HETBA</name>
<sequence length="103" mass="11531">MLIVTCSTELDSTKNCEYPLSKHRPLLPDILFDPLSELENCEVLPLSSLPEQQILDDGMQKSSTDTDGFMGMGNLMDQIVHDGVMDINRLDNILFSPPTFCLK</sequence>
<organism evidence="1 2">
    <name type="scientific">Heterorhabditis bacteriophora</name>
    <name type="common">Entomopathogenic nematode worm</name>
    <dbReference type="NCBI Taxonomy" id="37862"/>
    <lineage>
        <taxon>Eukaryota</taxon>
        <taxon>Metazoa</taxon>
        <taxon>Ecdysozoa</taxon>
        <taxon>Nematoda</taxon>
        <taxon>Chromadorea</taxon>
        <taxon>Rhabditida</taxon>
        <taxon>Rhabditina</taxon>
        <taxon>Rhabditomorpha</taxon>
        <taxon>Strongyloidea</taxon>
        <taxon>Heterorhabditidae</taxon>
        <taxon>Heterorhabditis</taxon>
    </lineage>
</organism>
<dbReference type="WBParaSite" id="Hba_17667">
    <property type="protein sequence ID" value="Hba_17667"/>
    <property type="gene ID" value="Hba_17667"/>
</dbReference>